<evidence type="ECO:0000313" key="2">
    <source>
        <dbReference type="Proteomes" id="UP000886520"/>
    </source>
</evidence>
<keyword evidence="2" id="KW-1185">Reference proteome</keyword>
<organism evidence="1 2">
    <name type="scientific">Adiantum capillus-veneris</name>
    <name type="common">Maidenhair fern</name>
    <dbReference type="NCBI Taxonomy" id="13818"/>
    <lineage>
        <taxon>Eukaryota</taxon>
        <taxon>Viridiplantae</taxon>
        <taxon>Streptophyta</taxon>
        <taxon>Embryophyta</taxon>
        <taxon>Tracheophyta</taxon>
        <taxon>Polypodiopsida</taxon>
        <taxon>Polypodiidae</taxon>
        <taxon>Polypodiales</taxon>
        <taxon>Pteridineae</taxon>
        <taxon>Pteridaceae</taxon>
        <taxon>Vittarioideae</taxon>
        <taxon>Adiantum</taxon>
    </lineage>
</organism>
<accession>A0A9D4UWZ5</accession>
<dbReference type="EMBL" id="JABFUD020000009">
    <property type="protein sequence ID" value="KAI5075583.1"/>
    <property type="molecule type" value="Genomic_DNA"/>
</dbReference>
<proteinExistence type="predicted"/>
<comment type="caution">
    <text evidence="1">The sequence shown here is derived from an EMBL/GenBank/DDBJ whole genome shotgun (WGS) entry which is preliminary data.</text>
</comment>
<sequence length="107" mass="11865">MWKCLQQLCDVEVGCSSSASSKDLELSGAPWVLSRNMTRIADLPRKGQHGAGATMTFRLDWQVVSFAAWWLLHQMGRGSALSLLRSSTFAAKGPNLKNLHRYDNVLS</sequence>
<protein>
    <submittedName>
        <fullName evidence="1">Uncharacterized protein</fullName>
    </submittedName>
</protein>
<dbReference type="AlphaFoldDB" id="A0A9D4UWZ5"/>
<evidence type="ECO:0000313" key="1">
    <source>
        <dbReference type="EMBL" id="KAI5075583.1"/>
    </source>
</evidence>
<gene>
    <name evidence="1" type="ORF">GOP47_0009659</name>
</gene>
<dbReference type="Proteomes" id="UP000886520">
    <property type="component" value="Chromosome 9"/>
</dbReference>
<reference evidence="1" key="1">
    <citation type="submission" date="2021-01" db="EMBL/GenBank/DDBJ databases">
        <title>Adiantum capillus-veneris genome.</title>
        <authorList>
            <person name="Fang Y."/>
            <person name="Liao Q."/>
        </authorList>
    </citation>
    <scope>NUCLEOTIDE SEQUENCE</scope>
    <source>
        <strain evidence="1">H3</strain>
        <tissue evidence="1">Leaf</tissue>
    </source>
</reference>
<name>A0A9D4UWZ5_ADICA</name>